<gene>
    <name evidence="3" type="ORF">GXW76_24450</name>
</gene>
<keyword evidence="2" id="KW-1133">Transmembrane helix</keyword>
<sequence length="91" mass="9357">MPAPPGPLALRRRARRGLGAAGLVSMLLHALLVAAVLLEIDPRARPPQELPPPSFAVVFQGGSDQAPRAAEAPELAPVTTAEALPPPPPPP</sequence>
<dbReference type="AlphaFoldDB" id="A0A9X9X4L5"/>
<evidence type="ECO:0000313" key="4">
    <source>
        <dbReference type="Proteomes" id="UP001138751"/>
    </source>
</evidence>
<keyword evidence="4" id="KW-1185">Reference proteome</keyword>
<accession>A0A9X9X4L5</accession>
<comment type="caution">
    <text evidence="3">The sequence shown here is derived from an EMBL/GenBank/DDBJ whole genome shotgun (WGS) entry which is preliminary data.</text>
</comment>
<proteinExistence type="predicted"/>
<reference evidence="3" key="2">
    <citation type="journal article" date="2021" name="Syst. Appl. Microbiol.">
        <title>Roseomonas hellenica sp. nov., isolated from roots of wild-growing Alkanna tinctoria.</title>
        <authorList>
            <person name="Rat A."/>
            <person name="Naranjo H.D."/>
            <person name="Lebbe L."/>
            <person name="Cnockaert M."/>
            <person name="Krigas N."/>
            <person name="Grigoriadou K."/>
            <person name="Maloupa E."/>
            <person name="Willems A."/>
        </authorList>
    </citation>
    <scope>NUCLEOTIDE SEQUENCE</scope>
    <source>
        <strain evidence="3">LMG 31231</strain>
    </source>
</reference>
<protein>
    <submittedName>
        <fullName evidence="3">Uncharacterized protein</fullName>
    </submittedName>
</protein>
<keyword evidence="2" id="KW-0472">Membrane</keyword>
<feature type="transmembrane region" description="Helical" evidence="2">
    <location>
        <begin position="20"/>
        <end position="38"/>
    </location>
</feature>
<evidence type="ECO:0000256" key="1">
    <source>
        <dbReference type="SAM" id="MobiDB-lite"/>
    </source>
</evidence>
<dbReference type="Proteomes" id="UP001138751">
    <property type="component" value="Unassembled WGS sequence"/>
</dbReference>
<feature type="non-terminal residue" evidence="3">
    <location>
        <position position="91"/>
    </location>
</feature>
<keyword evidence="2" id="KW-0812">Transmembrane</keyword>
<organism evidence="3 4">
    <name type="scientific">Neoroseomonas soli</name>
    <dbReference type="NCBI Taxonomy" id="1081025"/>
    <lineage>
        <taxon>Bacteria</taxon>
        <taxon>Pseudomonadati</taxon>
        <taxon>Pseudomonadota</taxon>
        <taxon>Alphaproteobacteria</taxon>
        <taxon>Acetobacterales</taxon>
        <taxon>Acetobacteraceae</taxon>
        <taxon>Neoroseomonas</taxon>
    </lineage>
</organism>
<name>A0A9X9X4L5_9PROT</name>
<evidence type="ECO:0000256" key="2">
    <source>
        <dbReference type="SAM" id="Phobius"/>
    </source>
</evidence>
<reference evidence="3" key="1">
    <citation type="submission" date="2020-01" db="EMBL/GenBank/DDBJ databases">
        <authorList>
            <person name="Rat A."/>
        </authorList>
    </citation>
    <scope>NUCLEOTIDE SEQUENCE</scope>
    <source>
        <strain evidence="3">LMG 31231</strain>
    </source>
</reference>
<evidence type="ECO:0000313" key="3">
    <source>
        <dbReference type="EMBL" id="MBR0674344.1"/>
    </source>
</evidence>
<feature type="compositionally biased region" description="Low complexity" evidence="1">
    <location>
        <begin position="66"/>
        <end position="77"/>
    </location>
</feature>
<dbReference type="EMBL" id="JAAEDM010000139">
    <property type="protein sequence ID" value="MBR0674344.1"/>
    <property type="molecule type" value="Genomic_DNA"/>
</dbReference>
<feature type="region of interest" description="Disordered" evidence="1">
    <location>
        <begin position="44"/>
        <end position="91"/>
    </location>
</feature>